<dbReference type="Proteomes" id="UP001241377">
    <property type="component" value="Unassembled WGS sequence"/>
</dbReference>
<gene>
    <name evidence="1" type="ORF">QFC19_004605</name>
</gene>
<protein>
    <submittedName>
        <fullName evidence="1">Uncharacterized protein</fullName>
    </submittedName>
</protein>
<evidence type="ECO:0000313" key="1">
    <source>
        <dbReference type="EMBL" id="KAJ9102877.1"/>
    </source>
</evidence>
<evidence type="ECO:0000313" key="2">
    <source>
        <dbReference type="Proteomes" id="UP001241377"/>
    </source>
</evidence>
<comment type="caution">
    <text evidence="1">The sequence shown here is derived from an EMBL/GenBank/DDBJ whole genome shotgun (WGS) entry which is preliminary data.</text>
</comment>
<sequence length="602" mass="65282">MSTPNPPPFSETFQKSIPTSPTLVGQRDNRRSSFFAKRPSTTSDYFSKPGKDMAGVTPPDKALTSGSDNTPPNYDLDAPVHAATTPVSSVIDAGHHGGHSDHNNVENTFARLSSMRKHVLLGVFSLATALDVVSVSGLITTTASIAADLGLEAGNITWILTAYAMTFASFLLFWGRVSDLYPAQFVFEGGFVLLAILFLISSFVSNKYGFLVLRALQGIAASATIPSAYHLIVHLFPVRDKQQNALALLGLIAAIANTLGVVLGGLFELASWRWLFRFMAILSFASSGVGALIMPWKMERHVTHQKFSKLQRLDLVGVFLMTAALLLFILGLTSGTTDGWKNEHFLAPFFISVFLTVLFFVWESRIHEDKALLSMKLLKLPNLILLCFMAMTPYLWWGTVSLGMANYFQIVSHHSAILAAARILPIGIAGLVGGTLPQYFPALLSRPKWTIIGGVFIAIVPATVLLIFSDGGHGNDYWKFNFTGFAIGSFGMILTFLALNISIIQCVPPSASGVAGALLQVSLQLGSVVGLSVQAGLYSRVNNDLSNWKGTQYGFYFIIAWLAVSLIAFIIFYRPAASQKVLGELEAKEKEEAPVDSSISPV</sequence>
<reference evidence="1" key="1">
    <citation type="submission" date="2023-04" db="EMBL/GenBank/DDBJ databases">
        <title>Draft Genome sequencing of Naganishia species isolated from polar environments using Oxford Nanopore Technology.</title>
        <authorList>
            <person name="Leo P."/>
            <person name="Venkateswaran K."/>
        </authorList>
    </citation>
    <scope>NUCLEOTIDE SEQUENCE</scope>
    <source>
        <strain evidence="1">MNA-CCFEE 5261</strain>
    </source>
</reference>
<accession>A0ACC2VU63</accession>
<name>A0ACC2VU63_9TREE</name>
<dbReference type="EMBL" id="JASBWR010000049">
    <property type="protein sequence ID" value="KAJ9102877.1"/>
    <property type="molecule type" value="Genomic_DNA"/>
</dbReference>
<keyword evidence="2" id="KW-1185">Reference proteome</keyword>
<proteinExistence type="predicted"/>
<organism evidence="1 2">
    <name type="scientific">Naganishia cerealis</name>
    <dbReference type="NCBI Taxonomy" id="610337"/>
    <lineage>
        <taxon>Eukaryota</taxon>
        <taxon>Fungi</taxon>
        <taxon>Dikarya</taxon>
        <taxon>Basidiomycota</taxon>
        <taxon>Agaricomycotina</taxon>
        <taxon>Tremellomycetes</taxon>
        <taxon>Filobasidiales</taxon>
        <taxon>Filobasidiaceae</taxon>
        <taxon>Naganishia</taxon>
    </lineage>
</organism>